<sequence>MNCLNCGQPVTGNFCSNCGQRAGAKRVTVKDTFLQFLGAYLSLDGPLLRTIKHLFTQPGTVMKAFIEGRRQLYYKPVPFFIVLTAIYIILRALLEYDPLKGQIVDVPEGNPDSIQKNSKLAAYYMVSHIDNFLLVLVFAIGGGMKLFFWKRYNFAEFLSMAFYTTGFYIFYGTFVMLFNYTFDVRYNQIQLFILIGYLMYMMASTMGSTPWYRWIAYFFAALVSLLVYVNVGFLLAYFLVTS</sequence>
<gene>
    <name evidence="2" type="ORF">F8C67_06060</name>
</gene>
<feature type="transmembrane region" description="Helical" evidence="1">
    <location>
        <begin position="160"/>
        <end position="180"/>
    </location>
</feature>
<name>A0A6N6RL60_9FLAO</name>
<keyword evidence="1" id="KW-0472">Membrane</keyword>
<feature type="transmembrane region" description="Helical" evidence="1">
    <location>
        <begin position="186"/>
        <end position="203"/>
    </location>
</feature>
<accession>A0A6N6RL60</accession>
<feature type="transmembrane region" description="Helical" evidence="1">
    <location>
        <begin position="72"/>
        <end position="90"/>
    </location>
</feature>
<dbReference type="EMBL" id="WBVO01000003">
    <property type="protein sequence ID" value="KAB2813722.1"/>
    <property type="molecule type" value="Genomic_DNA"/>
</dbReference>
<evidence type="ECO:0000313" key="2">
    <source>
        <dbReference type="EMBL" id="KAB2813722.1"/>
    </source>
</evidence>
<protein>
    <submittedName>
        <fullName evidence="2">DUF3667 domain-containing protein</fullName>
    </submittedName>
</protein>
<evidence type="ECO:0000313" key="3">
    <source>
        <dbReference type="Proteomes" id="UP000468650"/>
    </source>
</evidence>
<dbReference type="AlphaFoldDB" id="A0A6N6RL60"/>
<keyword evidence="1" id="KW-1133">Transmembrane helix</keyword>
<dbReference type="RefSeq" id="WP_151666924.1">
    <property type="nucleotide sequence ID" value="NZ_WBVO01000003.1"/>
</dbReference>
<dbReference type="Proteomes" id="UP000468650">
    <property type="component" value="Unassembled WGS sequence"/>
</dbReference>
<evidence type="ECO:0000256" key="1">
    <source>
        <dbReference type="SAM" id="Phobius"/>
    </source>
</evidence>
<keyword evidence="3" id="KW-1185">Reference proteome</keyword>
<reference evidence="2 3" key="1">
    <citation type="submission" date="2019-09" db="EMBL/GenBank/DDBJ databases">
        <title>Genomes of family Cryomorphaceae.</title>
        <authorList>
            <person name="Bowman J.P."/>
        </authorList>
    </citation>
    <scope>NUCLEOTIDE SEQUENCE [LARGE SCALE GENOMIC DNA]</scope>
    <source>
        <strain evidence="2 3">LMG 25704</strain>
    </source>
</reference>
<comment type="caution">
    <text evidence="2">The sequence shown here is derived from an EMBL/GenBank/DDBJ whole genome shotgun (WGS) entry which is preliminary data.</text>
</comment>
<proteinExistence type="predicted"/>
<organism evidence="2 3">
    <name type="scientific">Phaeocystidibacter luteus</name>
    <dbReference type="NCBI Taxonomy" id="911197"/>
    <lineage>
        <taxon>Bacteria</taxon>
        <taxon>Pseudomonadati</taxon>
        <taxon>Bacteroidota</taxon>
        <taxon>Flavobacteriia</taxon>
        <taxon>Flavobacteriales</taxon>
        <taxon>Phaeocystidibacteraceae</taxon>
        <taxon>Phaeocystidibacter</taxon>
    </lineage>
</organism>
<dbReference type="OrthoDB" id="7446256at2"/>
<keyword evidence="1" id="KW-0812">Transmembrane</keyword>
<dbReference type="Pfam" id="PF12412">
    <property type="entry name" value="DUF3667"/>
    <property type="match status" value="1"/>
</dbReference>
<feature type="transmembrane region" description="Helical" evidence="1">
    <location>
        <begin position="215"/>
        <end position="240"/>
    </location>
</feature>
<dbReference type="InterPro" id="IPR022134">
    <property type="entry name" value="DUF3667"/>
</dbReference>
<feature type="transmembrane region" description="Helical" evidence="1">
    <location>
        <begin position="121"/>
        <end position="148"/>
    </location>
</feature>